<feature type="domain" description="UspA" evidence="5">
    <location>
        <begin position="2"/>
        <end position="118"/>
    </location>
</feature>
<comment type="subcellular location">
    <subcellularLocation>
        <location evidence="1">Cytoplasm</location>
    </subcellularLocation>
</comment>
<dbReference type="PANTHER" id="PTHR46268">
    <property type="entry name" value="STRESS RESPONSE PROTEIN NHAX"/>
    <property type="match status" value="1"/>
</dbReference>
<protein>
    <submittedName>
        <fullName evidence="6">Universal stress protein</fullName>
    </submittedName>
</protein>
<dbReference type="RefSeq" id="WP_251834689.1">
    <property type="nucleotide sequence ID" value="NZ_JACSQG010000001.1"/>
</dbReference>
<evidence type="ECO:0000256" key="3">
    <source>
        <dbReference type="ARBA" id="ARBA00011738"/>
    </source>
</evidence>
<feature type="domain" description="UspA" evidence="5">
    <location>
        <begin position="127"/>
        <end position="261"/>
    </location>
</feature>
<dbReference type="Proteomes" id="UP000611945">
    <property type="component" value="Unassembled WGS sequence"/>
</dbReference>
<dbReference type="Pfam" id="PF00582">
    <property type="entry name" value="Usp"/>
    <property type="match status" value="2"/>
</dbReference>
<sequence>MHILIAHDLSPEADLALQRAAQLAAQHNARLTLLHIVDRLPADPAIERQLTEQLARFNLPDAQVRLAGGQPSQAIAAQADGIGADLLVLGAHHKSRPELFTGTTLERLARTSTLPVLLAVNQNSEPYQQAVVALDFSQCANAALHQAHRLLPASAELFALNICEVAPSRAPEDQAELEMQCQLFSRMVADEQARLASPGRVVQYGIRHGERQDCLQAVIGERSPQLLALGRHTRNLLSEALLGSLTRDMLRQPPCDVLVARG</sequence>
<evidence type="ECO:0000256" key="1">
    <source>
        <dbReference type="ARBA" id="ARBA00004496"/>
    </source>
</evidence>
<dbReference type="InterPro" id="IPR006016">
    <property type="entry name" value="UspA"/>
</dbReference>
<keyword evidence="4" id="KW-0963">Cytoplasm</keyword>
<dbReference type="PANTHER" id="PTHR46268:SF23">
    <property type="entry name" value="UNIVERSAL STRESS PROTEIN A-RELATED"/>
    <property type="match status" value="1"/>
</dbReference>
<keyword evidence="7" id="KW-1185">Reference proteome</keyword>
<dbReference type="CDD" id="cd00293">
    <property type="entry name" value="USP-like"/>
    <property type="match status" value="2"/>
</dbReference>
<evidence type="ECO:0000259" key="5">
    <source>
        <dbReference type="Pfam" id="PF00582"/>
    </source>
</evidence>
<dbReference type="SUPFAM" id="SSF52402">
    <property type="entry name" value="Adenine nucleotide alpha hydrolases-like"/>
    <property type="match status" value="2"/>
</dbReference>
<evidence type="ECO:0000313" key="7">
    <source>
        <dbReference type="Proteomes" id="UP000611945"/>
    </source>
</evidence>
<comment type="similarity">
    <text evidence="2">Belongs to the universal stress protein A family.</text>
</comment>
<accession>A0ABR8TJH0</accession>
<dbReference type="PRINTS" id="PR01438">
    <property type="entry name" value="UNVRSLSTRESS"/>
</dbReference>
<dbReference type="InterPro" id="IPR014729">
    <property type="entry name" value="Rossmann-like_a/b/a_fold"/>
</dbReference>
<dbReference type="EMBL" id="JACSQG010000001">
    <property type="protein sequence ID" value="MBD7975905.1"/>
    <property type="molecule type" value="Genomic_DNA"/>
</dbReference>
<proteinExistence type="inferred from homology"/>
<dbReference type="InterPro" id="IPR006015">
    <property type="entry name" value="Universal_stress_UspA"/>
</dbReference>
<name>A0ABR8TJH0_9PSED</name>
<evidence type="ECO:0000313" key="6">
    <source>
        <dbReference type="EMBL" id="MBD7975905.1"/>
    </source>
</evidence>
<comment type="caution">
    <text evidence="6">The sequence shown here is derived from an EMBL/GenBank/DDBJ whole genome shotgun (WGS) entry which is preliminary data.</text>
</comment>
<evidence type="ECO:0000256" key="4">
    <source>
        <dbReference type="ARBA" id="ARBA00022490"/>
    </source>
</evidence>
<gene>
    <name evidence="6" type="ORF">H9642_01740</name>
</gene>
<organism evidence="6 7">
    <name type="scientific">Serpens gallinarum</name>
    <dbReference type="NCBI Taxonomy" id="2763075"/>
    <lineage>
        <taxon>Bacteria</taxon>
        <taxon>Pseudomonadati</taxon>
        <taxon>Pseudomonadota</taxon>
        <taxon>Gammaproteobacteria</taxon>
        <taxon>Pseudomonadales</taxon>
        <taxon>Pseudomonadaceae</taxon>
        <taxon>Pseudomonas</taxon>
    </lineage>
</organism>
<comment type="subunit">
    <text evidence="3">Homodimer.</text>
</comment>
<dbReference type="Gene3D" id="3.40.50.620">
    <property type="entry name" value="HUPs"/>
    <property type="match status" value="2"/>
</dbReference>
<reference evidence="6 7" key="1">
    <citation type="submission" date="2020-08" db="EMBL/GenBank/DDBJ databases">
        <title>A Genomic Blueprint of the Chicken Gut Microbiome.</title>
        <authorList>
            <person name="Gilroy R."/>
            <person name="Ravi A."/>
            <person name="Getino M."/>
            <person name="Pursley I."/>
            <person name="Horton D.L."/>
            <person name="Alikhan N.-F."/>
            <person name="Baker D."/>
            <person name="Gharbi K."/>
            <person name="Hall N."/>
            <person name="Watson M."/>
            <person name="Adriaenssens E.M."/>
            <person name="Foster-Nyarko E."/>
            <person name="Jarju S."/>
            <person name="Secka A."/>
            <person name="Antonio M."/>
            <person name="Oren A."/>
            <person name="Chaudhuri R."/>
            <person name="La Ragione R.M."/>
            <person name="Hildebrand F."/>
            <person name="Pallen M.J."/>
        </authorList>
    </citation>
    <scope>NUCLEOTIDE SEQUENCE [LARGE SCALE GENOMIC DNA]</scope>
    <source>
        <strain evidence="6 7">Sa2CUA2</strain>
    </source>
</reference>
<evidence type="ECO:0000256" key="2">
    <source>
        <dbReference type="ARBA" id="ARBA00008791"/>
    </source>
</evidence>